<evidence type="ECO:0000313" key="8">
    <source>
        <dbReference type="EMBL" id="KAJ8989361.1"/>
    </source>
</evidence>
<evidence type="ECO:0000256" key="2">
    <source>
        <dbReference type="ARBA" id="ARBA00022771"/>
    </source>
</evidence>
<organism evidence="8 9">
    <name type="scientific">Exophiala dermatitidis</name>
    <name type="common">Black yeast-like fungus</name>
    <name type="synonym">Wangiella dermatitidis</name>
    <dbReference type="NCBI Taxonomy" id="5970"/>
    <lineage>
        <taxon>Eukaryota</taxon>
        <taxon>Fungi</taxon>
        <taxon>Dikarya</taxon>
        <taxon>Ascomycota</taxon>
        <taxon>Pezizomycotina</taxon>
        <taxon>Eurotiomycetes</taxon>
        <taxon>Chaetothyriomycetidae</taxon>
        <taxon>Chaetothyriales</taxon>
        <taxon>Herpotrichiellaceae</taxon>
        <taxon>Exophiala</taxon>
    </lineage>
</organism>
<protein>
    <recommendedName>
        <fullName evidence="10">RING-14 protein</fullName>
    </recommendedName>
</protein>
<dbReference type="PROSITE" id="PS50089">
    <property type="entry name" value="ZF_RING_2"/>
    <property type="match status" value="1"/>
</dbReference>
<dbReference type="Pfam" id="PF13920">
    <property type="entry name" value="zf-C3HC4_3"/>
    <property type="match status" value="1"/>
</dbReference>
<evidence type="ECO:0000256" key="1">
    <source>
        <dbReference type="ARBA" id="ARBA00022723"/>
    </source>
</evidence>
<accession>A0AAN6EQ21</accession>
<proteinExistence type="predicted"/>
<dbReference type="PROSITE" id="PS00518">
    <property type="entry name" value="ZF_RING_1"/>
    <property type="match status" value="1"/>
</dbReference>
<dbReference type="PANTHER" id="PTHR23327:SF51">
    <property type="entry name" value="TRANSCRIPTIONAL REGULATOR OF YEAST FORM ADHERENCE 3"/>
    <property type="match status" value="1"/>
</dbReference>
<dbReference type="AlphaFoldDB" id="A0AAN6EQ21"/>
<evidence type="ECO:0000259" key="6">
    <source>
        <dbReference type="PROSITE" id="PS50089"/>
    </source>
</evidence>
<keyword evidence="2 4" id="KW-0863">Zinc-finger</keyword>
<evidence type="ECO:0000256" key="4">
    <source>
        <dbReference type="PROSITE-ProRule" id="PRU00175"/>
    </source>
</evidence>
<dbReference type="InterPro" id="IPR017907">
    <property type="entry name" value="Znf_RING_CS"/>
</dbReference>
<gene>
    <name evidence="8" type="ORF">HRR80_006600</name>
</gene>
<evidence type="ECO:0000256" key="3">
    <source>
        <dbReference type="ARBA" id="ARBA00022833"/>
    </source>
</evidence>
<reference evidence="8" key="1">
    <citation type="submission" date="2023-01" db="EMBL/GenBank/DDBJ databases">
        <title>Exophiala dermititidis isolated from Cystic Fibrosis Patient.</title>
        <authorList>
            <person name="Kurbessoian T."/>
            <person name="Crocker A."/>
            <person name="Murante D."/>
            <person name="Hogan D.A."/>
            <person name="Stajich J.E."/>
        </authorList>
    </citation>
    <scope>NUCLEOTIDE SEQUENCE</scope>
    <source>
        <strain evidence="8">Ex8</strain>
    </source>
</reference>
<feature type="compositionally biased region" description="Polar residues" evidence="5">
    <location>
        <begin position="173"/>
        <end position="182"/>
    </location>
</feature>
<dbReference type="InterPro" id="IPR004331">
    <property type="entry name" value="SPX_dom"/>
</dbReference>
<feature type="domain" description="SPX" evidence="7">
    <location>
        <begin position="1"/>
        <end position="342"/>
    </location>
</feature>
<name>A0AAN6EQ21_EXODE</name>
<feature type="domain" description="RING-type" evidence="6">
    <location>
        <begin position="378"/>
        <end position="417"/>
    </location>
</feature>
<dbReference type="InterPro" id="IPR013083">
    <property type="entry name" value="Znf_RING/FYVE/PHD"/>
</dbReference>
<dbReference type="SMART" id="SM00184">
    <property type="entry name" value="RING"/>
    <property type="match status" value="1"/>
</dbReference>
<dbReference type="SUPFAM" id="SSF57850">
    <property type="entry name" value="RING/U-box"/>
    <property type="match status" value="1"/>
</dbReference>
<keyword evidence="3" id="KW-0862">Zinc</keyword>
<evidence type="ECO:0000313" key="9">
    <source>
        <dbReference type="Proteomes" id="UP001161757"/>
    </source>
</evidence>
<dbReference type="PROSITE" id="PS51382">
    <property type="entry name" value="SPX"/>
    <property type="match status" value="1"/>
</dbReference>
<dbReference type="Proteomes" id="UP001161757">
    <property type="component" value="Unassembled WGS sequence"/>
</dbReference>
<sequence>MKFGQDYEAALSRGEYPPDWVQSAISYKKLKKCIKRVQRELLSLGLDKDTLDALWQHVGSGTSEAGQKPGEVLLHYSLDGNEYSFTPRLTIVIDPRDGSPMDAWLSPETRRNLLRLSRHSRASISSASGRRESADGQSRARPQGPNEPNGTEPEADSVSDDTSAPDNDVVQPDQPQTIEVPLTSDSEFFQILRRELADLDHLQQAEQTRLQDEIVSLGNELRVIKSSKSKRSKEEVEAWRKILELYNDAEVFYSSHEADAGTRDAAHAQKQFQEFSKALSAQQRDILKLGKGGSMALDRFLRINVKLLRFIKFQEINRTALYKIMKKFDKRTALHARSHVSDTLVKSPFIAQDLAKATCFTISEEVLKVIPQLNDYLCPICFSISYKPIRLRCKHVFCVRCLVVMQREEQSHCPLCREEVVMEATSENLDRELLKFLKTNFKGAVKEKQRENEIQAGIDRWGAQYENSQKCIVM</sequence>
<evidence type="ECO:0008006" key="10">
    <source>
        <dbReference type="Google" id="ProtNLM"/>
    </source>
</evidence>
<dbReference type="EMBL" id="JAJGCB010000014">
    <property type="protein sequence ID" value="KAJ8989361.1"/>
    <property type="molecule type" value="Genomic_DNA"/>
</dbReference>
<feature type="region of interest" description="Disordered" evidence="5">
    <location>
        <begin position="116"/>
        <end position="182"/>
    </location>
</feature>
<keyword evidence="1" id="KW-0479">Metal-binding</keyword>
<dbReference type="InterPro" id="IPR001841">
    <property type="entry name" value="Znf_RING"/>
</dbReference>
<dbReference type="Pfam" id="PF03105">
    <property type="entry name" value="SPX"/>
    <property type="match status" value="1"/>
</dbReference>
<evidence type="ECO:0000259" key="7">
    <source>
        <dbReference type="PROSITE" id="PS51382"/>
    </source>
</evidence>
<dbReference type="PANTHER" id="PTHR23327">
    <property type="entry name" value="RING FINGER PROTEIN 127"/>
    <property type="match status" value="1"/>
</dbReference>
<dbReference type="Gene3D" id="3.30.40.10">
    <property type="entry name" value="Zinc/RING finger domain, C3HC4 (zinc finger)"/>
    <property type="match status" value="1"/>
</dbReference>
<dbReference type="GO" id="GO:0008270">
    <property type="term" value="F:zinc ion binding"/>
    <property type="evidence" value="ECO:0007669"/>
    <property type="project" value="UniProtKB-KW"/>
</dbReference>
<comment type="caution">
    <text evidence="8">The sequence shown here is derived from an EMBL/GenBank/DDBJ whole genome shotgun (WGS) entry which is preliminary data.</text>
</comment>
<evidence type="ECO:0000256" key="5">
    <source>
        <dbReference type="SAM" id="MobiDB-lite"/>
    </source>
</evidence>